<dbReference type="InterPro" id="IPR001902">
    <property type="entry name" value="SLC26A/SulP_fam"/>
</dbReference>
<reference evidence="8 9" key="1">
    <citation type="submission" date="2019-03" db="EMBL/GenBank/DDBJ databases">
        <title>Subsurface microbial communities from deep shales in Ohio and West Virginia, USA.</title>
        <authorList>
            <person name="Wrighton K."/>
        </authorList>
    </citation>
    <scope>NUCLEOTIDE SEQUENCE [LARGE SCALE GENOMIC DNA]</scope>
    <source>
        <strain evidence="8 9">MA284_T2</strain>
    </source>
</reference>
<feature type="transmembrane region" description="Helical" evidence="6">
    <location>
        <begin position="43"/>
        <end position="65"/>
    </location>
</feature>
<dbReference type="RefSeq" id="WP_243727779.1">
    <property type="nucleotide sequence ID" value="NZ_SNWX01000018.1"/>
</dbReference>
<dbReference type="GO" id="GO:0055085">
    <property type="term" value="P:transmembrane transport"/>
    <property type="evidence" value="ECO:0007669"/>
    <property type="project" value="InterPro"/>
</dbReference>
<organism evidence="8 9">
    <name type="scientific">Halanaerobium saccharolyticum</name>
    <dbReference type="NCBI Taxonomy" id="43595"/>
    <lineage>
        <taxon>Bacteria</taxon>
        <taxon>Bacillati</taxon>
        <taxon>Bacillota</taxon>
        <taxon>Clostridia</taxon>
        <taxon>Halanaerobiales</taxon>
        <taxon>Halanaerobiaceae</taxon>
        <taxon>Halanaerobium</taxon>
    </lineage>
</organism>
<evidence type="ECO:0000256" key="4">
    <source>
        <dbReference type="ARBA" id="ARBA00023136"/>
    </source>
</evidence>
<dbReference type="GO" id="GO:0016020">
    <property type="term" value="C:membrane"/>
    <property type="evidence" value="ECO:0007669"/>
    <property type="project" value="UniProtKB-SubCell"/>
</dbReference>
<comment type="subcellular location">
    <subcellularLocation>
        <location evidence="1">Membrane</location>
        <topology evidence="1">Multi-pass membrane protein</topology>
    </subcellularLocation>
</comment>
<dbReference type="InterPro" id="IPR011547">
    <property type="entry name" value="SLC26A/SulP_dom"/>
</dbReference>
<accession>A0A4R6LKR4</accession>
<feature type="transmembrane region" description="Helical" evidence="6">
    <location>
        <begin position="243"/>
        <end position="263"/>
    </location>
</feature>
<feature type="transmembrane region" description="Helical" evidence="6">
    <location>
        <begin position="283"/>
        <end position="302"/>
    </location>
</feature>
<keyword evidence="3 6" id="KW-1133">Transmembrane helix</keyword>
<evidence type="ECO:0000256" key="2">
    <source>
        <dbReference type="ARBA" id="ARBA00022692"/>
    </source>
</evidence>
<dbReference type="SUPFAM" id="SSF52091">
    <property type="entry name" value="SpoIIaa-like"/>
    <property type="match status" value="1"/>
</dbReference>
<evidence type="ECO:0000256" key="3">
    <source>
        <dbReference type="ARBA" id="ARBA00022989"/>
    </source>
</evidence>
<evidence type="ECO:0000259" key="7">
    <source>
        <dbReference type="PROSITE" id="PS50801"/>
    </source>
</evidence>
<dbReference type="PANTHER" id="PTHR11814">
    <property type="entry name" value="SULFATE TRANSPORTER"/>
    <property type="match status" value="1"/>
</dbReference>
<name>A0A4R6LKR4_9FIRM</name>
<proteinExistence type="predicted"/>
<evidence type="ECO:0000256" key="1">
    <source>
        <dbReference type="ARBA" id="ARBA00004141"/>
    </source>
</evidence>
<feature type="transmembrane region" description="Helical" evidence="6">
    <location>
        <begin position="167"/>
        <end position="187"/>
    </location>
</feature>
<protein>
    <submittedName>
        <fullName evidence="8">SulP family sulfate permease</fullName>
    </submittedName>
</protein>
<dbReference type="Gene3D" id="3.30.750.24">
    <property type="entry name" value="STAS domain"/>
    <property type="match status" value="1"/>
</dbReference>
<dbReference type="EMBL" id="SNWX01000018">
    <property type="protein sequence ID" value="TDO85279.1"/>
    <property type="molecule type" value="Genomic_DNA"/>
</dbReference>
<feature type="compositionally biased region" description="Basic and acidic residues" evidence="5">
    <location>
        <begin position="555"/>
        <end position="566"/>
    </location>
</feature>
<evidence type="ECO:0000256" key="6">
    <source>
        <dbReference type="SAM" id="Phobius"/>
    </source>
</evidence>
<dbReference type="Pfam" id="PF00916">
    <property type="entry name" value="Sulfate_transp"/>
    <property type="match status" value="1"/>
</dbReference>
<feature type="transmembrane region" description="Helical" evidence="6">
    <location>
        <begin position="86"/>
        <end position="110"/>
    </location>
</feature>
<feature type="transmembrane region" description="Helical" evidence="6">
    <location>
        <begin position="387"/>
        <end position="403"/>
    </location>
</feature>
<sequence>MQIIKDLIKKYSGDMLSGLTTATIALPQNMAYALILGINPIYGIYASIFSMFTASIFNFSSYVIVGPTNMLTVALYSSLSSFQGENYLQVIFLTTFLIGLFQFLLVSFNLSELIKYISHPVVVGLSHGAAVLILFSQIENFTGVSVSGSNVITKSLQFISNISELNYLNLIVGAVTLILIFTIPLIKKSLPEYLITVVLMTVITTVTEINQSIPLVGEIPKRIIDFNLLSLDWHLIGQVYTKAFSIALLGLIQTMAVLQSLALKTKEEPNFDREFRSQGITNMVISFFSGFAISSSFAKTFANLSAGAKHRVSQFFSAISIVLFILFFRTYLAYIPVSVLAGLVISAAIGILDLKEVIRNLKTTKGDALIFGTTFIATIVLPNIDQAIYFGVLVSLVVVLRISKEADIDMLYYDKKKDDEGYHLHHVKHEKTAESNISARQARVVDLKGAVHFSAADDLKDQLEEFYEPKTDFVIRLRNVRRIDITIIKVLEEFVNQVQENGGEIMLTGVNERLLKIFRKIGLAEKVGEDNIYLPETEYFAATHKALDLSQNDSGKGKNSKDKNNDENNDEQNTDKDQKNKNNE</sequence>
<gene>
    <name evidence="8" type="ORF">DFR79_11845</name>
</gene>
<evidence type="ECO:0000313" key="9">
    <source>
        <dbReference type="Proteomes" id="UP000295064"/>
    </source>
</evidence>
<evidence type="ECO:0000313" key="8">
    <source>
        <dbReference type="EMBL" id="TDO85279.1"/>
    </source>
</evidence>
<feature type="transmembrane region" description="Helical" evidence="6">
    <location>
        <begin position="314"/>
        <end position="331"/>
    </location>
</feature>
<comment type="caution">
    <text evidence="8">The sequence shown here is derived from an EMBL/GenBank/DDBJ whole genome shotgun (WGS) entry which is preliminary data.</text>
</comment>
<feature type="region of interest" description="Disordered" evidence="5">
    <location>
        <begin position="550"/>
        <end position="584"/>
    </location>
</feature>
<dbReference type="PROSITE" id="PS50801">
    <property type="entry name" value="STAS"/>
    <property type="match status" value="1"/>
</dbReference>
<keyword evidence="2 6" id="KW-0812">Transmembrane</keyword>
<dbReference type="AlphaFoldDB" id="A0A4R6LKR4"/>
<keyword evidence="4 6" id="KW-0472">Membrane</keyword>
<feature type="transmembrane region" description="Helical" evidence="6">
    <location>
        <begin position="337"/>
        <end position="354"/>
    </location>
</feature>
<evidence type="ECO:0000256" key="5">
    <source>
        <dbReference type="SAM" id="MobiDB-lite"/>
    </source>
</evidence>
<dbReference type="InterPro" id="IPR036513">
    <property type="entry name" value="STAS_dom_sf"/>
</dbReference>
<dbReference type="InterPro" id="IPR002645">
    <property type="entry name" value="STAS_dom"/>
</dbReference>
<feature type="domain" description="STAS" evidence="7">
    <location>
        <begin position="444"/>
        <end position="550"/>
    </location>
</feature>
<dbReference type="CDD" id="cd07042">
    <property type="entry name" value="STAS_SulP_like_sulfate_transporter"/>
    <property type="match status" value="1"/>
</dbReference>
<dbReference type="Pfam" id="PF01740">
    <property type="entry name" value="STAS"/>
    <property type="match status" value="1"/>
</dbReference>
<feature type="compositionally biased region" description="Basic and acidic residues" evidence="5">
    <location>
        <begin position="573"/>
        <end position="584"/>
    </location>
</feature>
<dbReference type="Proteomes" id="UP000295064">
    <property type="component" value="Unassembled WGS sequence"/>
</dbReference>